<protein>
    <submittedName>
        <fullName evidence="1">Uncharacterized protein</fullName>
    </submittedName>
</protein>
<name>V6M7R2_9EUKA</name>
<evidence type="ECO:0000313" key="3">
    <source>
        <dbReference type="Proteomes" id="UP000018208"/>
    </source>
</evidence>
<dbReference type="AlphaFoldDB" id="V6M7R2"/>
<accession>V6M7R2</accession>
<dbReference type="EMBL" id="KI545949">
    <property type="protein sequence ID" value="EST49514.1"/>
    <property type="molecule type" value="Genomic_DNA"/>
</dbReference>
<sequence>MGSGQINLASADEFLLGQDKQIPKDLIKTQSALSVVQNNVPKIQSRQHISESQLLQVGQMFQSIRIYQPFIIPEIDIMKENSLHLSDLLNKSCDL</sequence>
<dbReference type="VEuPathDB" id="GiardiaDB:SS50377_20665"/>
<gene>
    <name evidence="1" type="ORF">SS50377_10117</name>
    <name evidence="2" type="ORF">SS50377_20665</name>
</gene>
<keyword evidence="3" id="KW-1185">Reference proteome</keyword>
<organism evidence="1">
    <name type="scientific">Spironucleus salmonicida</name>
    <dbReference type="NCBI Taxonomy" id="348837"/>
    <lineage>
        <taxon>Eukaryota</taxon>
        <taxon>Metamonada</taxon>
        <taxon>Diplomonadida</taxon>
        <taxon>Hexamitidae</taxon>
        <taxon>Hexamitinae</taxon>
        <taxon>Spironucleus</taxon>
    </lineage>
</organism>
<dbReference type="Proteomes" id="UP000018208">
    <property type="component" value="Unassembled WGS sequence"/>
</dbReference>
<evidence type="ECO:0000313" key="1">
    <source>
        <dbReference type="EMBL" id="EST49514.1"/>
    </source>
</evidence>
<dbReference type="EMBL" id="AUWU02000001">
    <property type="protein sequence ID" value="KAH0577314.1"/>
    <property type="molecule type" value="Genomic_DNA"/>
</dbReference>
<reference evidence="1 2" key="1">
    <citation type="journal article" date="2014" name="PLoS Genet.">
        <title>The Genome of Spironucleus salmonicida Highlights a Fish Pathogen Adapted to Fluctuating Environments.</title>
        <authorList>
            <person name="Xu F."/>
            <person name="Jerlstrom-Hultqvist J."/>
            <person name="Einarsson E."/>
            <person name="Astvaldsson A."/>
            <person name="Svard S.G."/>
            <person name="Andersson J.O."/>
        </authorList>
    </citation>
    <scope>NUCLEOTIDE SEQUENCE</scope>
    <source>
        <strain evidence="2">ATCC 50377</strain>
    </source>
</reference>
<evidence type="ECO:0000313" key="2">
    <source>
        <dbReference type="EMBL" id="KAH0577314.1"/>
    </source>
</evidence>
<proteinExistence type="predicted"/>
<reference evidence="2" key="2">
    <citation type="submission" date="2020-12" db="EMBL/GenBank/DDBJ databases">
        <title>New Spironucleus salmonicida genome in near-complete chromosomes.</title>
        <authorList>
            <person name="Xu F."/>
            <person name="Kurt Z."/>
            <person name="Jimenez-Gonzalez A."/>
            <person name="Astvaldsson A."/>
            <person name="Andersson J.O."/>
            <person name="Svard S.G."/>
        </authorList>
    </citation>
    <scope>NUCLEOTIDE SEQUENCE</scope>
    <source>
        <strain evidence="2">ATCC 50377</strain>
    </source>
</reference>